<evidence type="ECO:0000256" key="9">
    <source>
        <dbReference type="ARBA" id="ARBA00022989"/>
    </source>
</evidence>
<feature type="transmembrane region" description="Helical" evidence="13">
    <location>
        <begin position="36"/>
        <end position="57"/>
    </location>
</feature>
<keyword evidence="6" id="KW-0050">Antiport</keyword>
<feature type="transmembrane region" description="Helical" evidence="13">
    <location>
        <begin position="301"/>
        <end position="321"/>
    </location>
</feature>
<name>A0A6N7SA21_9FIRM</name>
<dbReference type="Proteomes" id="UP000480929">
    <property type="component" value="Unassembled WGS sequence"/>
</dbReference>
<feature type="transmembrane region" description="Helical" evidence="13">
    <location>
        <begin position="77"/>
        <end position="94"/>
    </location>
</feature>
<gene>
    <name evidence="15" type="ORF">GKD88_15300</name>
    <name evidence="14" type="ORF">GKE08_15630</name>
</gene>
<evidence type="ECO:0000256" key="8">
    <source>
        <dbReference type="ARBA" id="ARBA00022692"/>
    </source>
</evidence>
<comment type="function">
    <text evidence="1">Multidrug efflux pump.</text>
</comment>
<feature type="transmembrane region" description="Helical" evidence="13">
    <location>
        <begin position="371"/>
        <end position="395"/>
    </location>
</feature>
<keyword evidence="8 13" id="KW-0812">Transmembrane</keyword>
<keyword evidence="17" id="KW-1185">Reference proteome</keyword>
<dbReference type="GO" id="GO:0042910">
    <property type="term" value="F:xenobiotic transmembrane transporter activity"/>
    <property type="evidence" value="ECO:0007669"/>
    <property type="project" value="InterPro"/>
</dbReference>
<accession>A0A6N7SA21</accession>
<reference evidence="16 17" key="1">
    <citation type="journal article" date="2019" name="Nat. Med.">
        <title>A library of human gut bacterial isolates paired with longitudinal multiomics data enables mechanistic microbiome research.</title>
        <authorList>
            <person name="Poyet M."/>
            <person name="Groussin M."/>
            <person name="Gibbons S.M."/>
            <person name="Avila-Pacheco J."/>
            <person name="Jiang X."/>
            <person name="Kearney S.M."/>
            <person name="Perrotta A.R."/>
            <person name="Berdy B."/>
            <person name="Zhao S."/>
            <person name="Lieberman T.D."/>
            <person name="Swanson P.K."/>
            <person name="Smith M."/>
            <person name="Roesemann S."/>
            <person name="Alexander J.E."/>
            <person name="Rich S.A."/>
            <person name="Livny J."/>
            <person name="Vlamakis H."/>
            <person name="Clish C."/>
            <person name="Bullock K."/>
            <person name="Deik A."/>
            <person name="Scott J."/>
            <person name="Pierce K.A."/>
            <person name="Xavier R.J."/>
            <person name="Alm E.J."/>
        </authorList>
    </citation>
    <scope>NUCLEOTIDE SEQUENCE [LARGE SCALE GENOMIC DNA]</scope>
    <source>
        <strain evidence="14 16">BIOML-A4</strain>
        <strain evidence="15 17">BIOML-A5</strain>
    </source>
</reference>
<evidence type="ECO:0000256" key="4">
    <source>
        <dbReference type="ARBA" id="ARBA00020268"/>
    </source>
</evidence>
<evidence type="ECO:0000256" key="2">
    <source>
        <dbReference type="ARBA" id="ARBA00004651"/>
    </source>
</evidence>
<dbReference type="NCBIfam" id="TIGR00797">
    <property type="entry name" value="matE"/>
    <property type="match status" value="1"/>
</dbReference>
<dbReference type="GO" id="GO:0005886">
    <property type="term" value="C:plasma membrane"/>
    <property type="evidence" value="ECO:0007669"/>
    <property type="project" value="UniProtKB-SubCell"/>
</dbReference>
<organism evidence="14 16">
    <name type="scientific">Holdemania massiliensis</name>
    <dbReference type="NCBI Taxonomy" id="1468449"/>
    <lineage>
        <taxon>Bacteria</taxon>
        <taxon>Bacillati</taxon>
        <taxon>Bacillota</taxon>
        <taxon>Erysipelotrichia</taxon>
        <taxon>Erysipelotrichales</taxon>
        <taxon>Erysipelotrichaceae</taxon>
        <taxon>Holdemania</taxon>
    </lineage>
</organism>
<feature type="transmembrane region" description="Helical" evidence="13">
    <location>
        <begin position="151"/>
        <end position="172"/>
    </location>
</feature>
<dbReference type="Pfam" id="PF01554">
    <property type="entry name" value="MatE"/>
    <property type="match status" value="2"/>
</dbReference>
<dbReference type="RefSeq" id="WP_338324159.1">
    <property type="nucleotide sequence ID" value="NZ_WKPI01000036.1"/>
</dbReference>
<evidence type="ECO:0000256" key="1">
    <source>
        <dbReference type="ARBA" id="ARBA00003408"/>
    </source>
</evidence>
<evidence type="ECO:0000256" key="11">
    <source>
        <dbReference type="ARBA" id="ARBA00023136"/>
    </source>
</evidence>
<evidence type="ECO:0000256" key="7">
    <source>
        <dbReference type="ARBA" id="ARBA00022475"/>
    </source>
</evidence>
<evidence type="ECO:0000313" key="15">
    <source>
        <dbReference type="EMBL" id="MSC34491.1"/>
    </source>
</evidence>
<keyword evidence="10" id="KW-0406">Ion transport</keyword>
<comment type="similarity">
    <text evidence="3">Belongs to the multi antimicrobial extrusion (MATE) (TC 2.A.66.1) family.</text>
</comment>
<keyword evidence="9 13" id="KW-1133">Transmembrane helix</keyword>
<evidence type="ECO:0000256" key="5">
    <source>
        <dbReference type="ARBA" id="ARBA00022448"/>
    </source>
</evidence>
<evidence type="ECO:0000313" key="16">
    <source>
        <dbReference type="Proteomes" id="UP000433575"/>
    </source>
</evidence>
<dbReference type="CDD" id="cd13137">
    <property type="entry name" value="MATE_NorM_like"/>
    <property type="match status" value="1"/>
</dbReference>
<feature type="transmembrane region" description="Helical" evidence="13">
    <location>
        <begin position="114"/>
        <end position="139"/>
    </location>
</feature>
<dbReference type="EMBL" id="WKPI01000036">
    <property type="protein sequence ID" value="MSC34491.1"/>
    <property type="molecule type" value="Genomic_DNA"/>
</dbReference>
<dbReference type="InterPro" id="IPR002528">
    <property type="entry name" value="MATE_fam"/>
</dbReference>
<feature type="transmembrane region" description="Helical" evidence="13">
    <location>
        <begin position="271"/>
        <end position="295"/>
    </location>
</feature>
<keyword evidence="7" id="KW-1003">Cell membrane</keyword>
<dbReference type="GO" id="GO:0015297">
    <property type="term" value="F:antiporter activity"/>
    <property type="evidence" value="ECO:0007669"/>
    <property type="project" value="UniProtKB-KW"/>
</dbReference>
<sequence length="467" mass="50737">MSALLNFFRWQGMIKPSQICGEIPSNKAIYKRTYQIAWPSAVESVLIALIGAVDLMMVGNLGSASIAAVGITNQPKFLVLATILALNTGVTVLVSRRKGAGKQQEANTYLRQALLLSVGFSFLLSLSGALFAPQILAFAGATPDYLGLAVTYFRIIMFGNFFYCIGLTITAAQRGVGNTRISMVTNIAANLVNLVFNALLINGLFFFPRLEVAGAALATAIGNIVSFLIAVYSVTHTEGFLKLHKQQSWKLDLPAIQDLYRISWSAFIEQIFLRIGFLMYAKAVAGLGTVAFAAHQIVMNIMSISFSVGDGLSIANTSLVGQSLGANRSDLAIIYGKVSQRIGLILAIVVSGSITLFRAQLMALFTNETAVILAGETPLVILSITVLFQIVQVIIVGSLRGAGDVKFVALLMFVSVTIVRPALTWVMCYPLQMGLAGAWLSVFLDQFTRYLVSYWRFRQARWTRIQV</sequence>
<keyword evidence="5" id="KW-0813">Transport</keyword>
<evidence type="ECO:0000256" key="3">
    <source>
        <dbReference type="ARBA" id="ARBA00010199"/>
    </source>
</evidence>
<comment type="caution">
    <text evidence="14">The sequence shown here is derived from an EMBL/GenBank/DDBJ whole genome shotgun (WGS) entry which is preliminary data.</text>
</comment>
<dbReference type="AlphaFoldDB" id="A0A6N7SA21"/>
<feature type="transmembrane region" description="Helical" evidence="13">
    <location>
        <begin position="342"/>
        <end position="365"/>
    </location>
</feature>
<comment type="subcellular location">
    <subcellularLocation>
        <location evidence="2">Cell membrane</location>
        <topology evidence="2">Multi-pass membrane protein</topology>
    </subcellularLocation>
</comment>
<dbReference type="PANTHER" id="PTHR43298:SF2">
    <property type="entry name" value="FMN_FAD EXPORTER YEEO-RELATED"/>
    <property type="match status" value="1"/>
</dbReference>
<keyword evidence="11 13" id="KW-0472">Membrane</keyword>
<evidence type="ECO:0000313" key="14">
    <source>
        <dbReference type="EMBL" id="MSA90761.1"/>
    </source>
</evidence>
<feature type="transmembrane region" description="Helical" evidence="13">
    <location>
        <begin position="407"/>
        <end position="427"/>
    </location>
</feature>
<dbReference type="GO" id="GO:0006811">
    <property type="term" value="P:monoatomic ion transport"/>
    <property type="evidence" value="ECO:0007669"/>
    <property type="project" value="UniProtKB-KW"/>
</dbReference>
<dbReference type="Proteomes" id="UP000433575">
    <property type="component" value="Unassembled WGS sequence"/>
</dbReference>
<evidence type="ECO:0000313" key="17">
    <source>
        <dbReference type="Proteomes" id="UP000480929"/>
    </source>
</evidence>
<evidence type="ECO:0000256" key="6">
    <source>
        <dbReference type="ARBA" id="ARBA00022449"/>
    </source>
</evidence>
<dbReference type="PIRSF" id="PIRSF006603">
    <property type="entry name" value="DinF"/>
    <property type="match status" value="1"/>
</dbReference>
<dbReference type="InterPro" id="IPR048279">
    <property type="entry name" value="MdtK-like"/>
</dbReference>
<evidence type="ECO:0000256" key="12">
    <source>
        <dbReference type="ARBA" id="ARBA00031636"/>
    </source>
</evidence>
<protein>
    <recommendedName>
        <fullName evidence="4">Probable multidrug resistance protein NorM</fullName>
    </recommendedName>
    <alternativeName>
        <fullName evidence="12">Multidrug-efflux transporter</fullName>
    </alternativeName>
</protein>
<evidence type="ECO:0000256" key="10">
    <source>
        <dbReference type="ARBA" id="ARBA00023065"/>
    </source>
</evidence>
<feature type="transmembrane region" description="Helical" evidence="13">
    <location>
        <begin position="184"/>
        <end position="207"/>
    </location>
</feature>
<feature type="transmembrane region" description="Helical" evidence="13">
    <location>
        <begin position="433"/>
        <end position="452"/>
    </location>
</feature>
<dbReference type="PANTHER" id="PTHR43298">
    <property type="entry name" value="MULTIDRUG RESISTANCE PROTEIN NORM-RELATED"/>
    <property type="match status" value="1"/>
</dbReference>
<evidence type="ECO:0000256" key="13">
    <source>
        <dbReference type="SAM" id="Phobius"/>
    </source>
</evidence>
<dbReference type="EMBL" id="WKPJ01000034">
    <property type="protein sequence ID" value="MSA90761.1"/>
    <property type="molecule type" value="Genomic_DNA"/>
</dbReference>
<proteinExistence type="inferred from homology"/>
<dbReference type="InterPro" id="IPR050222">
    <property type="entry name" value="MATE_MdtK"/>
</dbReference>
<feature type="transmembrane region" description="Helical" evidence="13">
    <location>
        <begin position="213"/>
        <end position="235"/>
    </location>
</feature>